<evidence type="ECO:0000313" key="1">
    <source>
        <dbReference type="EMBL" id="RBQ04852.1"/>
    </source>
</evidence>
<dbReference type="InterPro" id="IPR024079">
    <property type="entry name" value="MetalloPept_cat_dom_sf"/>
</dbReference>
<name>A0A366KVG6_9SPHI</name>
<comment type="caution">
    <text evidence="1">The sequence shown here is derived from an EMBL/GenBank/DDBJ whole genome shotgun (WGS) entry which is preliminary data.</text>
</comment>
<gene>
    <name evidence="1" type="ORF">DRW42_17185</name>
</gene>
<protein>
    <recommendedName>
        <fullName evidence="3">Peptidase M10 metallopeptidase domain-containing protein</fullName>
    </recommendedName>
</protein>
<dbReference type="Gene3D" id="3.40.390.10">
    <property type="entry name" value="Collagenase (Catalytic Domain)"/>
    <property type="match status" value="1"/>
</dbReference>
<keyword evidence="2" id="KW-1185">Reference proteome</keyword>
<sequence>MLFVQRPNGNYILIIYMRIKIIYINRRNQYWNFIDKDNFEKNFREKIDKKWGASNIKTLSGSAGRKTIALEFRFSFNKIGVFTHNHWTLNVVKLRKDEWAQSFVISSLRTGNFDTNDFEYLKKSAKTYQRGAVHEFGHMLGLNDEYDSGVFISDLKSIMNSGETIRQRHRAIYMPWLNKTLREKNIH</sequence>
<reference evidence="1 2" key="1">
    <citation type="submission" date="2018-07" db="EMBL/GenBank/DDBJ databases">
        <title>A draft genome of a endophytic bacteria, a new species of Pedobacter.</title>
        <authorList>
            <person name="Zhang Z.D."/>
            <person name="Chen Z.J."/>
        </authorList>
    </citation>
    <scope>NUCLEOTIDE SEQUENCE [LARGE SCALE GENOMIC DNA]</scope>
    <source>
        <strain evidence="1 2">RS10</strain>
    </source>
</reference>
<dbReference type="Proteomes" id="UP000252081">
    <property type="component" value="Unassembled WGS sequence"/>
</dbReference>
<accession>A0A366KVG6</accession>
<proteinExistence type="predicted"/>
<dbReference type="SUPFAM" id="SSF55486">
    <property type="entry name" value="Metalloproteases ('zincins'), catalytic domain"/>
    <property type="match status" value="1"/>
</dbReference>
<organism evidence="1 2">
    <name type="scientific">Pedobacter miscanthi</name>
    <dbReference type="NCBI Taxonomy" id="2259170"/>
    <lineage>
        <taxon>Bacteria</taxon>
        <taxon>Pseudomonadati</taxon>
        <taxon>Bacteroidota</taxon>
        <taxon>Sphingobacteriia</taxon>
        <taxon>Sphingobacteriales</taxon>
        <taxon>Sphingobacteriaceae</taxon>
        <taxon>Pedobacter</taxon>
    </lineage>
</organism>
<dbReference type="EMBL" id="QNQU01000015">
    <property type="protein sequence ID" value="RBQ04852.1"/>
    <property type="molecule type" value="Genomic_DNA"/>
</dbReference>
<dbReference type="AlphaFoldDB" id="A0A366KVG6"/>
<dbReference type="GO" id="GO:0008237">
    <property type="term" value="F:metallopeptidase activity"/>
    <property type="evidence" value="ECO:0007669"/>
    <property type="project" value="InterPro"/>
</dbReference>
<evidence type="ECO:0008006" key="3">
    <source>
        <dbReference type="Google" id="ProtNLM"/>
    </source>
</evidence>
<evidence type="ECO:0000313" key="2">
    <source>
        <dbReference type="Proteomes" id="UP000252081"/>
    </source>
</evidence>